<reference evidence="4 5" key="1">
    <citation type="journal article" date="2015" name="Stand. Genomic Sci.">
        <title>Genomic Encyclopedia of Bacterial and Archaeal Type Strains, Phase III: the genomes of soil and plant-associated and newly described type strains.</title>
        <authorList>
            <person name="Whitman W.B."/>
            <person name="Woyke T."/>
            <person name="Klenk H.P."/>
            <person name="Zhou Y."/>
            <person name="Lilburn T.G."/>
            <person name="Beck B.J."/>
            <person name="De Vos P."/>
            <person name="Vandamme P."/>
            <person name="Eisen J.A."/>
            <person name="Garrity G."/>
            <person name="Hugenholtz P."/>
            <person name="Kyrpides N.C."/>
        </authorList>
    </citation>
    <scope>NUCLEOTIDE SEQUENCE [LARGE SCALE GENOMIC DNA]</scope>
    <source>
        <strain evidence="4 5">RF6</strain>
    </source>
</reference>
<keyword evidence="2" id="KW-1133">Transmembrane helix</keyword>
<feature type="transmembrane region" description="Helical" evidence="2">
    <location>
        <begin position="297"/>
        <end position="318"/>
    </location>
</feature>
<dbReference type="EMBL" id="SHKI01000006">
    <property type="protein sequence ID" value="RZT62610.1"/>
    <property type="molecule type" value="Genomic_DNA"/>
</dbReference>
<feature type="transmembrane region" description="Helical" evidence="2">
    <location>
        <begin position="241"/>
        <end position="266"/>
    </location>
</feature>
<sequence>MTSTGPDHTPQPDPAGTPPVHESLTPQPALGAPQPAGSAVPPQWAWAQPTQVQTVETEPLEYHRLLRGTQNYRWWKPLMLLLLSGVYFGVFTVVVTIAFVPLMMAFDPEYAFEVSTGAAEMLDTQRPISILLSMVSIIVMIPAVLLAMLTMGMRPMGRVWSVATRIRWGMLGKLFLAAVVSVIVLNAVGIGVEMLLNPVVVSEPVESATEFDVNAALLSLLFIVLLVPFQATAEEVVFRGLFMQVLGSWLKSPWFAILIPSIGFALAHIYDIWGLAAVGLMGGVAAWLTWRTGGLEAAIAIHVVNNLIAFGFMTAGFGGETAQTADGGGVGTLVGEVAGLGVFIWLTLRIFARGGHGRTRIDLVTVQVPLTVAPHQAAAQGEAGSHGA</sequence>
<dbReference type="OrthoDB" id="2680086at2"/>
<dbReference type="Proteomes" id="UP000291832">
    <property type="component" value="Unassembled WGS sequence"/>
</dbReference>
<dbReference type="InterPro" id="IPR052710">
    <property type="entry name" value="CAAX_protease"/>
</dbReference>
<keyword evidence="4" id="KW-0378">Hydrolase</keyword>
<organism evidence="4 5">
    <name type="scientific">Leucobacter luti</name>
    <dbReference type="NCBI Taxonomy" id="340320"/>
    <lineage>
        <taxon>Bacteria</taxon>
        <taxon>Bacillati</taxon>
        <taxon>Actinomycetota</taxon>
        <taxon>Actinomycetes</taxon>
        <taxon>Micrococcales</taxon>
        <taxon>Microbacteriaceae</taxon>
        <taxon>Leucobacter</taxon>
    </lineage>
</organism>
<dbReference type="PANTHER" id="PTHR36435">
    <property type="entry name" value="SLR1288 PROTEIN"/>
    <property type="match status" value="1"/>
</dbReference>
<dbReference type="GO" id="GO:0004175">
    <property type="term" value="F:endopeptidase activity"/>
    <property type="evidence" value="ECO:0007669"/>
    <property type="project" value="UniProtKB-ARBA"/>
</dbReference>
<evidence type="ECO:0000313" key="4">
    <source>
        <dbReference type="EMBL" id="RZT62610.1"/>
    </source>
</evidence>
<feature type="transmembrane region" description="Helical" evidence="2">
    <location>
        <begin position="170"/>
        <end position="191"/>
    </location>
</feature>
<name>A0A4Q7TRK2_9MICO</name>
<feature type="compositionally biased region" description="Low complexity" evidence="1">
    <location>
        <begin position="26"/>
        <end position="39"/>
    </location>
</feature>
<accession>A0A4Q7TRK2</accession>
<gene>
    <name evidence="4" type="ORF">EV139_2307</name>
</gene>
<dbReference type="Pfam" id="PF02517">
    <property type="entry name" value="Rce1-like"/>
    <property type="match status" value="1"/>
</dbReference>
<dbReference type="RefSeq" id="WP_130454499.1">
    <property type="nucleotide sequence ID" value="NZ_QYAG01000002.1"/>
</dbReference>
<feature type="transmembrane region" description="Helical" evidence="2">
    <location>
        <begin position="80"/>
        <end position="106"/>
    </location>
</feature>
<feature type="transmembrane region" description="Helical" evidence="2">
    <location>
        <begin position="126"/>
        <end position="149"/>
    </location>
</feature>
<feature type="transmembrane region" description="Helical" evidence="2">
    <location>
        <begin position="330"/>
        <end position="351"/>
    </location>
</feature>
<evidence type="ECO:0000256" key="1">
    <source>
        <dbReference type="SAM" id="MobiDB-lite"/>
    </source>
</evidence>
<keyword evidence="4" id="KW-0645">Protease</keyword>
<dbReference type="GO" id="GO:0006508">
    <property type="term" value="P:proteolysis"/>
    <property type="evidence" value="ECO:0007669"/>
    <property type="project" value="UniProtKB-KW"/>
</dbReference>
<dbReference type="InterPro" id="IPR003675">
    <property type="entry name" value="Rce1/LyrA-like_dom"/>
</dbReference>
<feature type="region of interest" description="Disordered" evidence="1">
    <location>
        <begin position="1"/>
        <end position="42"/>
    </location>
</feature>
<keyword evidence="2" id="KW-0472">Membrane</keyword>
<dbReference type="AlphaFoldDB" id="A0A4Q7TRK2"/>
<feature type="transmembrane region" description="Helical" evidence="2">
    <location>
        <begin position="272"/>
        <end position="290"/>
    </location>
</feature>
<feature type="domain" description="CAAX prenyl protease 2/Lysostaphin resistance protein A-like" evidence="3">
    <location>
        <begin position="219"/>
        <end position="308"/>
    </location>
</feature>
<comment type="caution">
    <text evidence="4">The sequence shown here is derived from an EMBL/GenBank/DDBJ whole genome shotgun (WGS) entry which is preliminary data.</text>
</comment>
<proteinExistence type="predicted"/>
<evidence type="ECO:0000256" key="2">
    <source>
        <dbReference type="SAM" id="Phobius"/>
    </source>
</evidence>
<keyword evidence="5" id="KW-1185">Reference proteome</keyword>
<evidence type="ECO:0000259" key="3">
    <source>
        <dbReference type="Pfam" id="PF02517"/>
    </source>
</evidence>
<dbReference type="GO" id="GO:0080120">
    <property type="term" value="P:CAAX-box protein maturation"/>
    <property type="evidence" value="ECO:0007669"/>
    <property type="project" value="UniProtKB-ARBA"/>
</dbReference>
<evidence type="ECO:0000313" key="5">
    <source>
        <dbReference type="Proteomes" id="UP000291832"/>
    </source>
</evidence>
<protein>
    <submittedName>
        <fullName evidence="4">Membrane protease YdiL (CAAX protease family)</fullName>
    </submittedName>
</protein>
<dbReference type="PANTHER" id="PTHR36435:SF1">
    <property type="entry name" value="CAAX AMINO TERMINAL PROTEASE FAMILY PROTEIN"/>
    <property type="match status" value="1"/>
</dbReference>
<keyword evidence="2" id="KW-0812">Transmembrane</keyword>
<feature type="transmembrane region" description="Helical" evidence="2">
    <location>
        <begin position="211"/>
        <end position="229"/>
    </location>
</feature>